<dbReference type="EMBL" id="CP009687">
    <property type="protein sequence ID" value="AKL94204.1"/>
    <property type="molecule type" value="Genomic_DNA"/>
</dbReference>
<dbReference type="InterPro" id="IPR007325">
    <property type="entry name" value="KFase/CYL"/>
</dbReference>
<evidence type="ECO:0000256" key="1">
    <source>
        <dbReference type="ARBA" id="ARBA00001947"/>
    </source>
</evidence>
<dbReference type="GO" id="GO:0004061">
    <property type="term" value="F:arylformamidase activity"/>
    <property type="evidence" value="ECO:0007669"/>
    <property type="project" value="UniProtKB-EC"/>
</dbReference>
<dbReference type="PANTHER" id="PTHR31118:SF12">
    <property type="entry name" value="CYCLASE-LIKE PROTEIN 2"/>
    <property type="match status" value="1"/>
</dbReference>
<evidence type="ECO:0000256" key="7">
    <source>
        <dbReference type="ARBA" id="ARBA00022801"/>
    </source>
</evidence>
<evidence type="ECO:0000256" key="4">
    <source>
        <dbReference type="ARBA" id="ARBA00012930"/>
    </source>
</evidence>
<dbReference type="Gene3D" id="3.50.30.50">
    <property type="entry name" value="Putative cyclase"/>
    <property type="match status" value="1"/>
</dbReference>
<evidence type="ECO:0000256" key="3">
    <source>
        <dbReference type="ARBA" id="ARBA00011738"/>
    </source>
</evidence>
<comment type="function">
    <text evidence="2">Catalyzes the hydrolysis of N-formyl-L-kynurenine to L-kynurenine, the second step in the kynurenine pathway of tryptophan degradation.</text>
</comment>
<keyword evidence="8" id="KW-0862">Zinc</keyword>
<keyword evidence="7 12" id="KW-0378">Hydrolase</keyword>
<evidence type="ECO:0000256" key="9">
    <source>
        <dbReference type="ARBA" id="ARBA00023079"/>
    </source>
</evidence>
<dbReference type="Pfam" id="PF04199">
    <property type="entry name" value="Cyclase"/>
    <property type="match status" value="1"/>
</dbReference>
<accession>A0A0D8IDV3</accession>
<evidence type="ECO:0000256" key="2">
    <source>
        <dbReference type="ARBA" id="ARBA00002204"/>
    </source>
</evidence>
<evidence type="ECO:0000256" key="11">
    <source>
        <dbReference type="ARBA" id="ARBA00060547"/>
    </source>
</evidence>
<dbReference type="KEGG" id="cace:CACET_c06940"/>
<dbReference type="FunFam" id="3.50.30.50:FF:000001">
    <property type="entry name" value="Kynurenine formamidase"/>
    <property type="match status" value="1"/>
</dbReference>
<dbReference type="OrthoDB" id="9796085at2"/>
<organism evidence="12 13">
    <name type="scientific">Clostridium aceticum</name>
    <dbReference type="NCBI Taxonomy" id="84022"/>
    <lineage>
        <taxon>Bacteria</taxon>
        <taxon>Bacillati</taxon>
        <taxon>Bacillota</taxon>
        <taxon>Clostridia</taxon>
        <taxon>Eubacteriales</taxon>
        <taxon>Clostridiaceae</taxon>
        <taxon>Clostridium</taxon>
    </lineage>
</organism>
<evidence type="ECO:0000256" key="10">
    <source>
        <dbReference type="ARBA" id="ARBA00048496"/>
    </source>
</evidence>
<dbReference type="RefSeq" id="WP_044822965.1">
    <property type="nucleotide sequence ID" value="NZ_CP009687.1"/>
</dbReference>
<dbReference type="STRING" id="84022.CACET_c06940"/>
<comment type="subunit">
    <text evidence="3">Homodimer.</text>
</comment>
<reference evidence="12 13" key="1">
    <citation type="submission" date="2014-10" db="EMBL/GenBank/DDBJ databases">
        <title>Genome sequence of Clostridium aceticum DSM 1496.</title>
        <authorList>
            <person name="Poehlein A."/>
            <person name="Schiel-Bengelsdorf B."/>
            <person name="Gottschalk G."/>
            <person name="Duerre P."/>
            <person name="Daniel R."/>
        </authorList>
    </citation>
    <scope>NUCLEOTIDE SEQUENCE [LARGE SCALE GENOMIC DNA]</scope>
    <source>
        <strain evidence="12 13">DSM 1496</strain>
    </source>
</reference>
<dbReference type="AlphaFoldDB" id="A0A0D8IDV3"/>
<evidence type="ECO:0000256" key="8">
    <source>
        <dbReference type="ARBA" id="ARBA00022833"/>
    </source>
</evidence>
<keyword evidence="9" id="KW-0823">Tryptophan catabolism</keyword>
<proteinExistence type="predicted"/>
<dbReference type="PANTHER" id="PTHR31118">
    <property type="entry name" value="CYCLASE-LIKE PROTEIN 2"/>
    <property type="match status" value="1"/>
</dbReference>
<comment type="cofactor">
    <cofactor evidence="1">
        <name>Zn(2+)</name>
        <dbReference type="ChEBI" id="CHEBI:29105"/>
    </cofactor>
</comment>
<dbReference type="EC" id="3.5.1.9" evidence="4"/>
<name>A0A0D8IDV3_9CLOT</name>
<keyword evidence="13" id="KW-1185">Reference proteome</keyword>
<dbReference type="GO" id="GO:0019441">
    <property type="term" value="P:L-tryptophan catabolic process to kynurenine"/>
    <property type="evidence" value="ECO:0007669"/>
    <property type="project" value="InterPro"/>
</dbReference>
<dbReference type="SUPFAM" id="SSF102198">
    <property type="entry name" value="Putative cyclase"/>
    <property type="match status" value="1"/>
</dbReference>
<evidence type="ECO:0000256" key="5">
    <source>
        <dbReference type="ARBA" id="ARBA00014889"/>
    </source>
</evidence>
<protein>
    <recommendedName>
        <fullName evidence="5">Kynurenine formamidase</fullName>
        <ecNumber evidence="4">3.5.1.9</ecNumber>
    </recommendedName>
</protein>
<evidence type="ECO:0000256" key="6">
    <source>
        <dbReference type="ARBA" id="ARBA00022723"/>
    </source>
</evidence>
<dbReference type="InterPro" id="IPR037175">
    <property type="entry name" value="KFase_sf"/>
</dbReference>
<evidence type="ECO:0000313" key="13">
    <source>
        <dbReference type="Proteomes" id="UP000035704"/>
    </source>
</evidence>
<dbReference type="PATRIC" id="fig|84022.5.peg.1394"/>
<comment type="catalytic activity">
    <reaction evidence="10">
        <text>N-formyl-L-kynurenine + H2O = L-kynurenine + formate + H(+)</text>
        <dbReference type="Rhea" id="RHEA:13009"/>
        <dbReference type="ChEBI" id="CHEBI:15377"/>
        <dbReference type="ChEBI" id="CHEBI:15378"/>
        <dbReference type="ChEBI" id="CHEBI:15740"/>
        <dbReference type="ChEBI" id="CHEBI:57959"/>
        <dbReference type="ChEBI" id="CHEBI:58629"/>
        <dbReference type="EC" id="3.5.1.9"/>
    </reaction>
</comment>
<keyword evidence="6" id="KW-0479">Metal-binding</keyword>
<comment type="pathway">
    <text evidence="11">Amino-acid degradation; L-tryptophan degradation via kynurenine pathway; L-kynurenine from L-tryptophan: step 2/2.</text>
</comment>
<dbReference type="GO" id="GO:0046872">
    <property type="term" value="F:metal ion binding"/>
    <property type="evidence" value="ECO:0007669"/>
    <property type="project" value="UniProtKB-KW"/>
</dbReference>
<gene>
    <name evidence="12" type="primary">kynB1</name>
    <name evidence="12" type="ORF">CACET_c06940</name>
</gene>
<sequence length="215" mass="24446">MKVIDLSHTMHPEMPVFPGTEPPVFQQANTLEKDGFAEVKMTLYSHTGTHMDAPAHMEKNGLTLDQYNIDYFIGKALIIDFANTNIAEVDVKDLEVYENKILRSNFLILKTGWSKYWGSENYFHGFPVLTEKATKWLTTLDLRGIGIDAISVDHIESTTFPVHHILFEKNMVIIENITNLDAVYKEEFVFSCMPLKTKDADGSPVRAIAIEYESI</sequence>
<evidence type="ECO:0000313" key="12">
    <source>
        <dbReference type="EMBL" id="AKL94204.1"/>
    </source>
</evidence>
<dbReference type="Proteomes" id="UP000035704">
    <property type="component" value="Chromosome"/>
</dbReference>